<dbReference type="InterPro" id="IPR017907">
    <property type="entry name" value="Znf_RING_CS"/>
</dbReference>
<dbReference type="SUPFAM" id="SSF57850">
    <property type="entry name" value="RING/U-box"/>
    <property type="match status" value="1"/>
</dbReference>
<proteinExistence type="predicted"/>
<dbReference type="GO" id="GO:0008270">
    <property type="term" value="F:zinc ion binding"/>
    <property type="evidence" value="ECO:0007669"/>
    <property type="project" value="UniProtKB-KW"/>
</dbReference>
<evidence type="ECO:0000256" key="5">
    <source>
        <dbReference type="SAM" id="MobiDB-lite"/>
    </source>
</evidence>
<feature type="region of interest" description="Disordered" evidence="5">
    <location>
        <begin position="336"/>
        <end position="396"/>
    </location>
</feature>
<dbReference type="Proteomes" id="UP000658997">
    <property type="component" value="Unassembled WGS sequence"/>
</dbReference>
<feature type="compositionally biased region" description="Polar residues" evidence="5">
    <location>
        <begin position="96"/>
        <end position="109"/>
    </location>
</feature>
<dbReference type="GO" id="GO:0016567">
    <property type="term" value="P:protein ubiquitination"/>
    <property type="evidence" value="ECO:0007669"/>
    <property type="project" value="UniProtKB-UniPathway"/>
</dbReference>
<gene>
    <name evidence="7" type="ORF">UBRO2_02943</name>
</gene>
<dbReference type="AlphaFoldDB" id="A0A8H8QLW3"/>
<dbReference type="PROSITE" id="PS50089">
    <property type="entry name" value="ZF_RING_2"/>
    <property type="match status" value="1"/>
</dbReference>
<dbReference type="GO" id="GO:0140082">
    <property type="term" value="F:SUMO-ubiquitin ligase activity"/>
    <property type="evidence" value="ECO:0007669"/>
    <property type="project" value="TreeGrafter"/>
</dbReference>
<reference evidence="7" key="1">
    <citation type="submission" date="2018-08" db="EMBL/GenBank/DDBJ databases">
        <authorList>
            <person name="Guldener U."/>
        </authorList>
    </citation>
    <scope>NUCLEOTIDE SEQUENCE</scope>
    <source>
        <strain evidence="7">UB2</strain>
    </source>
</reference>
<evidence type="ECO:0000313" key="7">
    <source>
        <dbReference type="EMBL" id="SYW79259.1"/>
    </source>
</evidence>
<protein>
    <recommendedName>
        <fullName evidence="6">RING-type domain-containing protein</fullName>
    </recommendedName>
</protein>
<keyword evidence="3" id="KW-0862">Zinc</keyword>
<evidence type="ECO:0000256" key="2">
    <source>
        <dbReference type="ARBA" id="ARBA00022771"/>
    </source>
</evidence>
<dbReference type="SMART" id="SM00184">
    <property type="entry name" value="RING"/>
    <property type="match status" value="1"/>
</dbReference>
<feature type="region of interest" description="Disordered" evidence="5">
    <location>
        <begin position="418"/>
        <end position="519"/>
    </location>
</feature>
<organism evidence="7 8">
    <name type="scientific">Ustilago bromivora</name>
    <dbReference type="NCBI Taxonomy" id="307758"/>
    <lineage>
        <taxon>Eukaryota</taxon>
        <taxon>Fungi</taxon>
        <taxon>Dikarya</taxon>
        <taxon>Basidiomycota</taxon>
        <taxon>Ustilaginomycotina</taxon>
        <taxon>Ustilaginomycetes</taxon>
        <taxon>Ustilaginales</taxon>
        <taxon>Ustilaginaceae</taxon>
        <taxon>Ustilago</taxon>
    </lineage>
</organism>
<accession>A0A8H8QLW3</accession>
<comment type="caution">
    <text evidence="7">The sequence shown here is derived from an EMBL/GenBank/DDBJ whole genome shotgun (WGS) entry which is preliminary data.</text>
</comment>
<dbReference type="EMBL" id="ULHB01000050">
    <property type="protein sequence ID" value="SYW79259.1"/>
    <property type="molecule type" value="Genomic_DNA"/>
</dbReference>
<dbReference type="PROSITE" id="PS00518">
    <property type="entry name" value="ZF_RING_1"/>
    <property type="match status" value="1"/>
</dbReference>
<feature type="compositionally biased region" description="Polar residues" evidence="5">
    <location>
        <begin position="1"/>
        <end position="12"/>
    </location>
</feature>
<dbReference type="GO" id="GO:0033768">
    <property type="term" value="C:SUMO-targeted ubiquitin ligase complex"/>
    <property type="evidence" value="ECO:0007669"/>
    <property type="project" value="TreeGrafter"/>
</dbReference>
<evidence type="ECO:0000259" key="6">
    <source>
        <dbReference type="PROSITE" id="PS50089"/>
    </source>
</evidence>
<feature type="compositionally biased region" description="Basic and acidic residues" evidence="5">
    <location>
        <begin position="427"/>
        <end position="436"/>
    </location>
</feature>
<dbReference type="CDD" id="cd16449">
    <property type="entry name" value="RING-HC"/>
    <property type="match status" value="1"/>
</dbReference>
<dbReference type="UniPathway" id="UPA00143"/>
<dbReference type="InterPro" id="IPR001841">
    <property type="entry name" value="Znf_RING"/>
</dbReference>
<dbReference type="InterPro" id="IPR018957">
    <property type="entry name" value="Znf_C3HC4_RING-type"/>
</dbReference>
<dbReference type="PANTHER" id="PTHR47094:SF1">
    <property type="entry name" value="RING-TYPE E3 UBIQUITIN TRANSFERASE"/>
    <property type="match status" value="1"/>
</dbReference>
<dbReference type="Pfam" id="PF00097">
    <property type="entry name" value="zf-C3HC4"/>
    <property type="match status" value="1"/>
</dbReference>
<feature type="compositionally biased region" description="Low complexity" evidence="5">
    <location>
        <begin position="26"/>
        <end position="51"/>
    </location>
</feature>
<keyword evidence="8" id="KW-1185">Reference proteome</keyword>
<keyword evidence="1" id="KW-0479">Metal-binding</keyword>
<evidence type="ECO:0000256" key="4">
    <source>
        <dbReference type="PROSITE-ProRule" id="PRU00175"/>
    </source>
</evidence>
<feature type="region of interest" description="Disordered" evidence="5">
    <location>
        <begin position="1"/>
        <end position="121"/>
    </location>
</feature>
<evidence type="ECO:0000256" key="1">
    <source>
        <dbReference type="ARBA" id="ARBA00022723"/>
    </source>
</evidence>
<feature type="region of interest" description="Disordered" evidence="5">
    <location>
        <begin position="203"/>
        <end position="236"/>
    </location>
</feature>
<evidence type="ECO:0000256" key="3">
    <source>
        <dbReference type="ARBA" id="ARBA00022833"/>
    </source>
</evidence>
<feature type="domain" description="RING-type" evidence="6">
    <location>
        <begin position="271"/>
        <end position="295"/>
    </location>
</feature>
<feature type="compositionally biased region" description="Gly residues" evidence="5">
    <location>
        <begin position="336"/>
        <end position="385"/>
    </location>
</feature>
<dbReference type="InterPro" id="IPR013083">
    <property type="entry name" value="Znf_RING/FYVE/PHD"/>
</dbReference>
<dbReference type="PANTHER" id="PTHR47094">
    <property type="entry name" value="ELFLESS, ISOFORM B"/>
    <property type="match status" value="1"/>
</dbReference>
<dbReference type="GO" id="GO:0032183">
    <property type="term" value="F:SUMO binding"/>
    <property type="evidence" value="ECO:0007669"/>
    <property type="project" value="TreeGrafter"/>
</dbReference>
<feature type="compositionally biased region" description="Low complexity" evidence="5">
    <location>
        <begin position="203"/>
        <end position="218"/>
    </location>
</feature>
<dbReference type="InterPro" id="IPR049627">
    <property type="entry name" value="SLX8"/>
</dbReference>
<sequence length="586" mass="60809">MSSGSLTPTSIETDPPLPRPTVVGGSRPSSRASSRPRSAYSSTAQSRSSSPAQPPYGVGRNGSAGTPSGSSLRPARSTSRSASTSSSIARNRQRTIEPTNTRNAANPSNVVEISSDSSDDDEVVAVGLSPILRTRSSDFEVAGIRRAPAAPPTIRSDLFSPPPPLGRPAGPLRFDSNNDGRMIGVSIDPSTGNFLTRPMPIVRPRSSSSLSDPDGSFSIISAQTAPQLPPRSEHPITDQRLRSTNLAMPTKSPPRSKPPPIEHHLLSKFTCPICFDAPTNLCVTPCGHFFCGECIFQALKTQAFQRGAAEEEQSLFGFEGLLSRFAPGAAFGAGRGAGAASGAGGSESGGSGGGGRGGGAAAGRGRGGGGASRGGSAAGGRGGGARNRPDPLAGQCPVCRSKIKGAFNGREKNGIVGLRLTMGKPVNDPREEDGKMKTGPIKQDASSVDSSDSGEDEPVLPTSVPLFRKGSSDEQTQAEEGAGEEDGQGKEATNTSQKGLRRRRRNSSNTTANAERSGSVLRNLKERYSTAKVLLAKLNRSLRADLSRFATRLILRAARPAAPTHVHAHTHAHAHAEALPCAGARV</sequence>
<dbReference type="Gene3D" id="3.30.40.10">
    <property type="entry name" value="Zinc/RING finger domain, C3HC4 (zinc finger)"/>
    <property type="match status" value="1"/>
</dbReference>
<keyword evidence="2 4" id="KW-0863">Zinc-finger</keyword>
<dbReference type="GO" id="GO:0006511">
    <property type="term" value="P:ubiquitin-dependent protein catabolic process"/>
    <property type="evidence" value="ECO:0007669"/>
    <property type="project" value="TreeGrafter"/>
</dbReference>
<feature type="compositionally biased region" description="Low complexity" evidence="5">
    <location>
        <begin position="70"/>
        <end position="90"/>
    </location>
</feature>
<dbReference type="GO" id="GO:0061630">
    <property type="term" value="F:ubiquitin protein ligase activity"/>
    <property type="evidence" value="ECO:0007669"/>
    <property type="project" value="InterPro"/>
</dbReference>
<evidence type="ECO:0000313" key="8">
    <source>
        <dbReference type="Proteomes" id="UP000658997"/>
    </source>
</evidence>
<name>A0A8H8QLW3_9BASI</name>